<feature type="signal peptide" evidence="1">
    <location>
        <begin position="1"/>
        <end position="18"/>
    </location>
</feature>
<sequence>MKKILLSLAILNFSILFSQCTIIGADIIEVGEKQIYKVSNLGDVCADCYQWIYLDQKIIFEGDTNKNEVKLKGSVPGDAVFSVEINSKNNRLKCSKQIKIIEPTTNLKAGEPDKCDILLQVFNEKRSGEKKVVFEAETTEKNYSYLWTATYRDGTKKTSSNQKGEFEVTNDHVIDQMELQVSLNGCTKKISKSYHSNFWYFF</sequence>
<name>A0ABW5KBL2_9FLAO</name>
<feature type="chain" id="PRO_5045537124" evidence="1">
    <location>
        <begin position="19"/>
        <end position="202"/>
    </location>
</feature>
<keyword evidence="3" id="KW-1185">Reference proteome</keyword>
<gene>
    <name evidence="2" type="ORF">ACFSO8_06125</name>
</gene>
<evidence type="ECO:0000313" key="3">
    <source>
        <dbReference type="Proteomes" id="UP001597394"/>
    </source>
</evidence>
<keyword evidence="1" id="KW-0732">Signal</keyword>
<comment type="caution">
    <text evidence="2">The sequence shown here is derived from an EMBL/GenBank/DDBJ whole genome shotgun (WGS) entry which is preliminary data.</text>
</comment>
<accession>A0ABW5KBL2</accession>
<organism evidence="2 3">
    <name type="scientific">Kaistella montana</name>
    <dbReference type="NCBI Taxonomy" id="1849733"/>
    <lineage>
        <taxon>Bacteria</taxon>
        <taxon>Pseudomonadati</taxon>
        <taxon>Bacteroidota</taxon>
        <taxon>Flavobacteriia</taxon>
        <taxon>Flavobacteriales</taxon>
        <taxon>Weeksellaceae</taxon>
        <taxon>Chryseobacterium group</taxon>
        <taxon>Kaistella</taxon>
    </lineage>
</organism>
<proteinExistence type="predicted"/>
<evidence type="ECO:0000256" key="1">
    <source>
        <dbReference type="SAM" id="SignalP"/>
    </source>
</evidence>
<dbReference type="RefSeq" id="WP_255928640.1">
    <property type="nucleotide sequence ID" value="NZ_JANFQP010000001.1"/>
</dbReference>
<dbReference type="Proteomes" id="UP001597394">
    <property type="component" value="Unassembled WGS sequence"/>
</dbReference>
<dbReference type="EMBL" id="JBHULG010000001">
    <property type="protein sequence ID" value="MFD2545037.1"/>
    <property type="molecule type" value="Genomic_DNA"/>
</dbReference>
<protein>
    <submittedName>
        <fullName evidence="2">Uncharacterized protein</fullName>
    </submittedName>
</protein>
<reference evidence="3" key="1">
    <citation type="journal article" date="2019" name="Int. J. Syst. Evol. Microbiol.">
        <title>The Global Catalogue of Microorganisms (GCM) 10K type strain sequencing project: providing services to taxonomists for standard genome sequencing and annotation.</title>
        <authorList>
            <consortium name="The Broad Institute Genomics Platform"/>
            <consortium name="The Broad Institute Genome Sequencing Center for Infectious Disease"/>
            <person name="Wu L."/>
            <person name="Ma J."/>
        </authorList>
    </citation>
    <scope>NUCLEOTIDE SEQUENCE [LARGE SCALE GENOMIC DNA]</scope>
    <source>
        <strain evidence="3">KCTC 52204</strain>
    </source>
</reference>
<evidence type="ECO:0000313" key="2">
    <source>
        <dbReference type="EMBL" id="MFD2545037.1"/>
    </source>
</evidence>